<evidence type="ECO:0000313" key="1">
    <source>
        <dbReference type="EMBL" id="TCU52822.1"/>
    </source>
</evidence>
<reference evidence="1 2" key="1">
    <citation type="submission" date="2019-03" db="EMBL/GenBank/DDBJ databases">
        <title>Genomic Encyclopedia of Type Strains, Phase IV (KMG-IV): sequencing the most valuable type-strain genomes for metagenomic binning, comparative biology and taxonomic classification.</title>
        <authorList>
            <person name="Goeker M."/>
        </authorList>
    </citation>
    <scope>NUCLEOTIDE SEQUENCE [LARGE SCALE GENOMIC DNA]</scope>
    <source>
        <strain evidence="1 2">DSM 29481</strain>
    </source>
</reference>
<accession>A0A4R3SW01</accession>
<dbReference type="AlphaFoldDB" id="A0A4R3SW01"/>
<name>A0A4R3SW01_9FIRM</name>
<protein>
    <submittedName>
        <fullName evidence="1">Transposon-encoded protein TnpV</fullName>
    </submittedName>
</protein>
<dbReference type="InterPro" id="IPR026989">
    <property type="entry name" value="TnpV"/>
</dbReference>
<dbReference type="EMBL" id="SMBP01000032">
    <property type="protein sequence ID" value="TCU52822.1"/>
    <property type="molecule type" value="Genomic_DNA"/>
</dbReference>
<dbReference type="RefSeq" id="WP_008690046.1">
    <property type="nucleotide sequence ID" value="NZ_AP024510.1"/>
</dbReference>
<proteinExistence type="predicted"/>
<sequence length="125" mass="14793">MDKYIYDERNGLWYELQGDYYIPCLTLPTEEERPIGIWGQQHRRYLKEHKKAAYTMLLTNGKLNSYLADIDKQAEEMFSRLVKQLAEREGMTEALKAENQMLWIGRMANIRNRAMEIVNADLIFA</sequence>
<keyword evidence="2" id="KW-1185">Reference proteome</keyword>
<dbReference type="Pfam" id="PF14198">
    <property type="entry name" value="TnpV"/>
    <property type="match status" value="1"/>
</dbReference>
<comment type="caution">
    <text evidence="1">The sequence shown here is derived from an EMBL/GenBank/DDBJ whole genome shotgun (WGS) entry which is preliminary data.</text>
</comment>
<dbReference type="Proteomes" id="UP000295773">
    <property type="component" value="Unassembled WGS sequence"/>
</dbReference>
<evidence type="ECO:0000313" key="2">
    <source>
        <dbReference type="Proteomes" id="UP000295773"/>
    </source>
</evidence>
<organism evidence="1 2">
    <name type="scientific">Longicatena caecimuris</name>
    <dbReference type="NCBI Taxonomy" id="1796635"/>
    <lineage>
        <taxon>Bacteria</taxon>
        <taxon>Bacillati</taxon>
        <taxon>Bacillota</taxon>
        <taxon>Erysipelotrichia</taxon>
        <taxon>Erysipelotrichales</taxon>
        <taxon>Erysipelotrichaceae</taxon>
        <taxon>Longicatena</taxon>
    </lineage>
</organism>
<gene>
    <name evidence="1" type="ORF">EDD61_13218</name>
</gene>
<dbReference type="GeneID" id="73794656"/>